<organism evidence="2 3">
    <name type="scientific">Mycobacterium tuberculosis</name>
    <dbReference type="NCBI Taxonomy" id="1773"/>
    <lineage>
        <taxon>Bacteria</taxon>
        <taxon>Bacillati</taxon>
        <taxon>Actinomycetota</taxon>
        <taxon>Actinomycetes</taxon>
        <taxon>Mycobacteriales</taxon>
        <taxon>Mycobacteriaceae</taxon>
        <taxon>Mycobacterium</taxon>
        <taxon>Mycobacterium tuberculosis complex</taxon>
    </lineage>
</organism>
<accession>A0A916LAD6</accession>
<evidence type="ECO:0000256" key="1">
    <source>
        <dbReference type="SAM" id="MobiDB-lite"/>
    </source>
</evidence>
<dbReference type="Proteomes" id="UP000039021">
    <property type="component" value="Unassembled WGS sequence"/>
</dbReference>
<feature type="region of interest" description="Disordered" evidence="1">
    <location>
        <begin position="57"/>
        <end position="78"/>
    </location>
</feature>
<feature type="compositionally biased region" description="Basic and acidic residues" evidence="1">
    <location>
        <begin position="57"/>
        <end position="66"/>
    </location>
</feature>
<evidence type="ECO:0000313" key="3">
    <source>
        <dbReference type="Proteomes" id="UP000039021"/>
    </source>
</evidence>
<protein>
    <submittedName>
        <fullName evidence="2">Uncharacterized protein</fullName>
    </submittedName>
</protein>
<evidence type="ECO:0000313" key="2">
    <source>
        <dbReference type="EMBL" id="COX65470.1"/>
    </source>
</evidence>
<dbReference type="AlphaFoldDB" id="A0A916LAD6"/>
<sequence>MLAGCQLGGEDPGLVGGQTNNRVVETCDEPAGADLVGESLSGCVRYVLSVDRGRQVDRDDVADGHRPVHRGQGAEPGT</sequence>
<reference evidence="3" key="1">
    <citation type="submission" date="2015-03" db="EMBL/GenBank/DDBJ databases">
        <authorList>
            <consortium name="Pathogen Informatics"/>
        </authorList>
    </citation>
    <scope>NUCLEOTIDE SEQUENCE [LARGE SCALE GENOMIC DNA]</scope>
    <source>
        <strain evidence="3">N09902308</strain>
    </source>
</reference>
<comment type="caution">
    <text evidence="2">The sequence shown here is derived from an EMBL/GenBank/DDBJ whole genome shotgun (WGS) entry which is preliminary data.</text>
</comment>
<proteinExistence type="predicted"/>
<dbReference type="EMBL" id="CSBK01000619">
    <property type="protein sequence ID" value="COX65470.1"/>
    <property type="molecule type" value="Genomic_DNA"/>
</dbReference>
<gene>
    <name evidence="2" type="ORF">ERS007739_01568</name>
</gene>
<name>A0A916LAD6_MYCTX</name>